<dbReference type="Gene3D" id="2.60.120.260">
    <property type="entry name" value="Galactose-binding domain-like"/>
    <property type="match status" value="1"/>
</dbReference>
<organism evidence="1 2">
    <name type="scientific">Cyprinus carpio</name>
    <name type="common">Common carp</name>
    <dbReference type="NCBI Taxonomy" id="7962"/>
    <lineage>
        <taxon>Eukaryota</taxon>
        <taxon>Metazoa</taxon>
        <taxon>Chordata</taxon>
        <taxon>Craniata</taxon>
        <taxon>Vertebrata</taxon>
        <taxon>Euteleostomi</taxon>
        <taxon>Actinopterygii</taxon>
        <taxon>Neopterygii</taxon>
        <taxon>Teleostei</taxon>
        <taxon>Ostariophysi</taxon>
        <taxon>Cypriniformes</taxon>
        <taxon>Cyprinidae</taxon>
        <taxon>Cyprininae</taxon>
        <taxon>Cyprinus</taxon>
    </lineage>
</organism>
<proteinExistence type="predicted"/>
<evidence type="ECO:0008006" key="3">
    <source>
        <dbReference type="Google" id="ProtNLM"/>
    </source>
</evidence>
<dbReference type="Ensembl" id="ENSCCRT00010068860.1">
    <property type="protein sequence ID" value="ENSCCRP00010062748.1"/>
    <property type="gene ID" value="ENSCCRG00010026716.1"/>
</dbReference>
<reference evidence="1" key="2">
    <citation type="submission" date="2025-09" db="UniProtKB">
        <authorList>
            <consortium name="Ensembl"/>
        </authorList>
    </citation>
    <scope>IDENTIFICATION</scope>
</reference>
<protein>
    <recommendedName>
        <fullName evidence="3">Laminin N-terminal domain-containing protein</fullName>
    </recommendedName>
</protein>
<evidence type="ECO:0000313" key="1">
    <source>
        <dbReference type="Ensembl" id="ENSCCRP00010062748.1"/>
    </source>
</evidence>
<evidence type="ECO:0000313" key="2">
    <source>
        <dbReference type="Proteomes" id="UP000694427"/>
    </source>
</evidence>
<dbReference type="AlphaFoldDB" id="A0A8C1LJ26"/>
<name>A0A8C1LJ26_CYPCA</name>
<sequence>MTILFLHVLNSLFHNKWDLNISPLVLPGLLSLRLQDKCVGNSCYPNLGELMASSTCGLYRPQNYCILGYLEVSCHKCNTSRGPNVSDVVSNMYVFRVLNQK</sequence>
<accession>A0A8C1LJ26</accession>
<keyword evidence="2" id="KW-1185">Reference proteome</keyword>
<reference evidence="1" key="1">
    <citation type="submission" date="2025-08" db="UniProtKB">
        <authorList>
            <consortium name="Ensembl"/>
        </authorList>
    </citation>
    <scope>IDENTIFICATION</scope>
</reference>
<dbReference type="Proteomes" id="UP000694427">
    <property type="component" value="Unplaced"/>
</dbReference>